<protein>
    <recommendedName>
        <fullName evidence="5">AP-5 complex subunit zeta-1</fullName>
    </recommendedName>
</protein>
<dbReference type="PANTHER" id="PTHR47885:SF1">
    <property type="entry name" value="AP-5 COMPLEX SUBUNIT ZETA-1"/>
    <property type="match status" value="1"/>
</dbReference>
<evidence type="ECO:0000259" key="2">
    <source>
        <dbReference type="Pfam" id="PF25154"/>
    </source>
</evidence>
<organism evidence="3 4">
    <name type="scientific">Ficus carica</name>
    <name type="common">Common fig</name>
    <dbReference type="NCBI Taxonomy" id="3494"/>
    <lineage>
        <taxon>Eukaryota</taxon>
        <taxon>Viridiplantae</taxon>
        <taxon>Streptophyta</taxon>
        <taxon>Embryophyta</taxon>
        <taxon>Tracheophyta</taxon>
        <taxon>Spermatophyta</taxon>
        <taxon>Magnoliopsida</taxon>
        <taxon>eudicotyledons</taxon>
        <taxon>Gunneridae</taxon>
        <taxon>Pentapetalae</taxon>
        <taxon>rosids</taxon>
        <taxon>fabids</taxon>
        <taxon>Rosales</taxon>
        <taxon>Moraceae</taxon>
        <taxon>Ficeae</taxon>
        <taxon>Ficus</taxon>
    </lineage>
</organism>
<evidence type="ECO:0000313" key="4">
    <source>
        <dbReference type="Proteomes" id="UP001187192"/>
    </source>
</evidence>
<reference evidence="3" key="1">
    <citation type="submission" date="2023-07" db="EMBL/GenBank/DDBJ databases">
        <title>draft genome sequence of fig (Ficus carica).</title>
        <authorList>
            <person name="Takahashi T."/>
            <person name="Nishimura K."/>
        </authorList>
    </citation>
    <scope>NUCLEOTIDE SEQUENCE</scope>
</reference>
<dbReference type="PANTHER" id="PTHR47885">
    <property type="entry name" value="AP-5 COMPLEX SUBUNIT ZETA-1"/>
    <property type="match status" value="1"/>
</dbReference>
<comment type="caution">
    <text evidence="3">The sequence shown here is derived from an EMBL/GenBank/DDBJ whole genome shotgun (WGS) entry which is preliminary data.</text>
</comment>
<dbReference type="Pfam" id="PF14764">
    <property type="entry name" value="SPG48"/>
    <property type="match status" value="1"/>
</dbReference>
<feature type="domain" description="AP-5 complex subunit zeta-1 C-terminal TPR" evidence="2">
    <location>
        <begin position="302"/>
        <end position="447"/>
    </location>
</feature>
<sequence>MDGRSREWDIHLRTLSSSARDSTIASDPASDSSLLISVKKLQELCKDENSENLVARVYPLINKLFQRSVASLSQSRTSNGLLLLAILQFYLDFGDVVLHDADPSLRTFFKTCLSREFADPVVAEATLDFLNANKKKLISSFPTLLPQTSFYDMMIIYHAVLSPVAEADCLEWRKIGEVISESVSWIGIIWVVSSTTSPLSGFAQLVFVLVVALEKLERSSGSLVGNSIASIQKSTAPEMLLALMDEAYTGSTIGDGGGDSESEDSSTIDVADPVFLELLKDENDGLAERHWTSPVMAAALQAAMNTPQSDRLKYTLKMTPRLIDVYFAIALRDANDSLICALIPLLMSRNAVMFPETNFCYEVRKRLLEFMLSAFQRSPGFIAILKKPIMDRLAEAYDNPEKSELALQLCWAIGEHGGGGAPHKDAARELFEGLELLLYENLSSSANGSSSLDVARSRISDVRVWRRARDYLGLMNEPAISLSVLGPSRPSPGQGQNPGTVKWSDGATKMIAHIPFYILGEQEGINPFL</sequence>
<evidence type="ECO:0000313" key="3">
    <source>
        <dbReference type="EMBL" id="GMN51516.1"/>
    </source>
</evidence>
<dbReference type="EMBL" id="BTGU01000038">
    <property type="protein sequence ID" value="GMN51516.1"/>
    <property type="molecule type" value="Genomic_DNA"/>
</dbReference>
<dbReference type="InterPro" id="IPR055450">
    <property type="entry name" value="AP5Z1_ARM"/>
</dbReference>
<dbReference type="Proteomes" id="UP001187192">
    <property type="component" value="Unassembled WGS sequence"/>
</dbReference>
<accession>A0AA88AY85</accession>
<keyword evidence="4" id="KW-1185">Reference proteome</keyword>
<name>A0AA88AY85_FICCA</name>
<dbReference type="Pfam" id="PF25154">
    <property type="entry name" value="TPR_AP5Z1_C"/>
    <property type="match status" value="1"/>
</dbReference>
<evidence type="ECO:0008006" key="5">
    <source>
        <dbReference type="Google" id="ProtNLM"/>
    </source>
</evidence>
<gene>
    <name evidence="3" type="ORF">TIFTF001_020669</name>
</gene>
<feature type="domain" description="AP-5 complex subunit zeta-1 ARM repeats" evidence="1">
    <location>
        <begin position="30"/>
        <end position="147"/>
    </location>
</feature>
<dbReference type="AlphaFoldDB" id="A0AA88AY85"/>
<dbReference type="InterPro" id="IPR056856">
    <property type="entry name" value="TPR_AP5Z1_C"/>
</dbReference>
<evidence type="ECO:0000259" key="1">
    <source>
        <dbReference type="Pfam" id="PF14764"/>
    </source>
</evidence>
<proteinExistence type="predicted"/>